<name>A0A6C0CI87_9ZZZZ</name>
<organism evidence="1">
    <name type="scientific">viral metagenome</name>
    <dbReference type="NCBI Taxonomy" id="1070528"/>
    <lineage>
        <taxon>unclassified sequences</taxon>
        <taxon>metagenomes</taxon>
        <taxon>organismal metagenomes</taxon>
    </lineage>
</organism>
<sequence>MKSLQIKNVIWSDGKGNLIKCKVKDYETNHVSQGNRFLEKNNYFCKV</sequence>
<dbReference type="AlphaFoldDB" id="A0A6C0CI87"/>
<reference evidence="1" key="1">
    <citation type="journal article" date="2020" name="Nature">
        <title>Giant virus diversity and host interactions through global metagenomics.</title>
        <authorList>
            <person name="Schulz F."/>
            <person name="Roux S."/>
            <person name="Paez-Espino D."/>
            <person name="Jungbluth S."/>
            <person name="Walsh D.A."/>
            <person name="Denef V.J."/>
            <person name="McMahon K.D."/>
            <person name="Konstantinidis K.T."/>
            <person name="Eloe-Fadrosh E.A."/>
            <person name="Kyrpides N.C."/>
            <person name="Woyke T."/>
        </authorList>
    </citation>
    <scope>NUCLEOTIDE SEQUENCE</scope>
    <source>
        <strain evidence="1">GVMAG-M-3300021185-45</strain>
    </source>
</reference>
<protein>
    <submittedName>
        <fullName evidence="1">Uncharacterized protein</fullName>
    </submittedName>
</protein>
<accession>A0A6C0CI87</accession>
<dbReference type="EMBL" id="MN739430">
    <property type="protein sequence ID" value="QHT04486.1"/>
    <property type="molecule type" value="Genomic_DNA"/>
</dbReference>
<evidence type="ECO:0000313" key="1">
    <source>
        <dbReference type="EMBL" id="QHT04486.1"/>
    </source>
</evidence>
<proteinExistence type="predicted"/>